<feature type="transmembrane region" description="Helical" evidence="1">
    <location>
        <begin position="136"/>
        <end position="164"/>
    </location>
</feature>
<evidence type="ECO:0000256" key="1">
    <source>
        <dbReference type="SAM" id="Phobius"/>
    </source>
</evidence>
<dbReference type="EMBL" id="BAAADV010000001">
    <property type="protein sequence ID" value="GAA0664556.1"/>
    <property type="molecule type" value="Genomic_DNA"/>
</dbReference>
<feature type="transmembrane region" description="Helical" evidence="1">
    <location>
        <begin position="340"/>
        <end position="358"/>
    </location>
</feature>
<evidence type="ECO:0000313" key="3">
    <source>
        <dbReference type="Proteomes" id="UP001500420"/>
    </source>
</evidence>
<feature type="transmembrane region" description="Helical" evidence="1">
    <location>
        <begin position="218"/>
        <end position="241"/>
    </location>
</feature>
<dbReference type="RefSeq" id="WP_343772458.1">
    <property type="nucleotide sequence ID" value="NZ_BAAADV010000001.1"/>
</dbReference>
<reference evidence="2 3" key="1">
    <citation type="journal article" date="2019" name="Int. J. Syst. Evol. Microbiol.">
        <title>The Global Catalogue of Microorganisms (GCM) 10K type strain sequencing project: providing services to taxonomists for standard genome sequencing and annotation.</title>
        <authorList>
            <consortium name="The Broad Institute Genomics Platform"/>
            <consortium name="The Broad Institute Genome Sequencing Center for Infectious Disease"/>
            <person name="Wu L."/>
            <person name="Ma J."/>
        </authorList>
    </citation>
    <scope>NUCLEOTIDE SEQUENCE [LARGE SCALE GENOMIC DNA]</scope>
    <source>
        <strain evidence="2 3">JCM 16328</strain>
    </source>
</reference>
<sequence>MSDDADAVSVDAGPSEVPRTVALVTTATAIVGVAALSLTATSAAPALGAMSGGLLALGLARFEDARTPTREIARGVALVTASMAVGTLVFVAGQAPGAADVSVSLAALLWVAALGGLGVGRGSLSSHALTGGGVGAFAALLALGVLIPVFGGSILAAAGLVALLEWNVGAPAVGTVLALYGTAALIVGAVLGATPSAPDERRPINRQLRRRAGRAKRLGRRLLGAAGVAAIVGVLGGYRLLSEVATPLWRALAVATGSPTLRLVPVAVATVAVLAFAARAGAAWAWDEEGPDTTRVLVLTSGVGTIALIGLVAGATAALVRIPGGNAVVHPAALGDWSPIWGGLAAALVGTAVVLFGLRGIADVSDRRTALGPYVCAGGLLAASVVAALRGSGVVAPLVGIGAAAIVWDVGRTGATMGVELGADAVVERSALVRPGGSVAVGALATVVAVALAAGIRRIGPLVEQVVAGPVVLAVGVGAALVVALALYARKRASSPA</sequence>
<evidence type="ECO:0008006" key="4">
    <source>
        <dbReference type="Google" id="ProtNLM"/>
    </source>
</evidence>
<feature type="transmembrane region" description="Helical" evidence="1">
    <location>
        <begin position="370"/>
        <end position="388"/>
    </location>
</feature>
<comment type="caution">
    <text evidence="2">The sequence shown here is derived from an EMBL/GenBank/DDBJ whole genome shotgun (WGS) entry which is preliminary data.</text>
</comment>
<keyword evidence="3" id="KW-1185">Reference proteome</keyword>
<feature type="transmembrane region" description="Helical" evidence="1">
    <location>
        <begin position="296"/>
        <end position="320"/>
    </location>
</feature>
<feature type="transmembrane region" description="Helical" evidence="1">
    <location>
        <begin position="261"/>
        <end position="284"/>
    </location>
</feature>
<feature type="transmembrane region" description="Helical" evidence="1">
    <location>
        <begin position="394"/>
        <end position="411"/>
    </location>
</feature>
<feature type="transmembrane region" description="Helical" evidence="1">
    <location>
        <begin position="27"/>
        <end position="60"/>
    </location>
</feature>
<dbReference type="Proteomes" id="UP001500420">
    <property type="component" value="Unassembled WGS sequence"/>
</dbReference>
<keyword evidence="1" id="KW-0812">Transmembrane</keyword>
<accession>A0AAV3T693</accession>
<feature type="transmembrane region" description="Helical" evidence="1">
    <location>
        <begin position="468"/>
        <end position="489"/>
    </location>
</feature>
<keyword evidence="1" id="KW-1133">Transmembrane helix</keyword>
<dbReference type="AlphaFoldDB" id="A0AAV3T693"/>
<feature type="transmembrane region" description="Helical" evidence="1">
    <location>
        <begin position="105"/>
        <end position="124"/>
    </location>
</feature>
<feature type="transmembrane region" description="Helical" evidence="1">
    <location>
        <begin position="72"/>
        <end position="93"/>
    </location>
</feature>
<gene>
    <name evidence="2" type="ORF">GCM10009020_06830</name>
</gene>
<protein>
    <recommendedName>
        <fullName evidence="4">Phosphate transporter</fullName>
    </recommendedName>
</protein>
<feature type="transmembrane region" description="Helical" evidence="1">
    <location>
        <begin position="432"/>
        <end position="456"/>
    </location>
</feature>
<feature type="transmembrane region" description="Helical" evidence="1">
    <location>
        <begin position="176"/>
        <end position="197"/>
    </location>
</feature>
<evidence type="ECO:0000313" key="2">
    <source>
        <dbReference type="EMBL" id="GAA0664556.1"/>
    </source>
</evidence>
<name>A0AAV3T693_9EURY</name>
<organism evidence="2 3">
    <name type="scientific">Natronoarchaeum mannanilyticum</name>
    <dbReference type="NCBI Taxonomy" id="926360"/>
    <lineage>
        <taxon>Archaea</taxon>
        <taxon>Methanobacteriati</taxon>
        <taxon>Methanobacteriota</taxon>
        <taxon>Stenosarchaea group</taxon>
        <taxon>Halobacteria</taxon>
        <taxon>Halobacteriales</taxon>
        <taxon>Natronoarchaeaceae</taxon>
    </lineage>
</organism>
<keyword evidence="1" id="KW-0472">Membrane</keyword>
<proteinExistence type="predicted"/>